<sequence>MTKVFKHSHFKADMHGHGGNKRTAQINALLYAAGIAFEEVDFDQYEPEPNHIQSFIKGSSRLKNLRRGIKTTYAIGRYLLKFESFIKNCKPDLFIWESTSGYYLLLAEVLRKHKIPFVAIPHNIESLVIGNESAFSKQKSPSWFKEEVAFLRLANMVFTISREESWLLSIYGLNSAYLPYFPPQDLMKHFLQVNEKRKDRKYQVAEKINLLLLGTFHNPPTFKGYSTIIAALNNLDFVQLTVAGFGSERLKTSALGANIDVLGTLNFDELLETIAQADYALIHQEPSSGSLTRIPELLACGLPIIANDSASRSFYNYPGVMTYHDLDGLINLLRQQNIPQTLAVQPAGEVEIFQNCIRRLQGER</sequence>
<dbReference type="Gene3D" id="3.40.50.2000">
    <property type="entry name" value="Glycogen Phosphorylase B"/>
    <property type="match status" value="2"/>
</dbReference>
<keyword evidence="2" id="KW-1185">Reference proteome</keyword>
<evidence type="ECO:0000313" key="1">
    <source>
        <dbReference type="EMBL" id="SDD72666.1"/>
    </source>
</evidence>
<dbReference type="SUPFAM" id="SSF53756">
    <property type="entry name" value="UDP-Glycosyltransferase/glycogen phosphorylase"/>
    <property type="match status" value="1"/>
</dbReference>
<protein>
    <submittedName>
        <fullName evidence="1">Glycosyltransferase involved in cell wall bisynthesis</fullName>
    </submittedName>
</protein>
<dbReference type="Proteomes" id="UP000199455">
    <property type="component" value="Unassembled WGS sequence"/>
</dbReference>
<proteinExistence type="predicted"/>
<reference evidence="2" key="1">
    <citation type="submission" date="2016-10" db="EMBL/GenBank/DDBJ databases">
        <authorList>
            <person name="Varghese N."/>
            <person name="Submissions S."/>
        </authorList>
    </citation>
    <scope>NUCLEOTIDE SEQUENCE [LARGE SCALE GENOMIC DNA]</scope>
    <source>
        <strain evidence="2">DSM 18609</strain>
    </source>
</reference>
<organism evidence="1 2">
    <name type="scientific">Pedobacter soli</name>
    <dbReference type="NCBI Taxonomy" id="390242"/>
    <lineage>
        <taxon>Bacteria</taxon>
        <taxon>Pseudomonadati</taxon>
        <taxon>Bacteroidota</taxon>
        <taxon>Sphingobacteriia</taxon>
        <taxon>Sphingobacteriales</taxon>
        <taxon>Sphingobacteriaceae</taxon>
        <taxon>Pedobacter</taxon>
    </lineage>
</organism>
<name>A0A1G6X5U7_9SPHI</name>
<evidence type="ECO:0000313" key="2">
    <source>
        <dbReference type="Proteomes" id="UP000199455"/>
    </source>
</evidence>
<dbReference type="AlphaFoldDB" id="A0A1G6X5U7"/>
<accession>A0A1G6X5U7</accession>
<dbReference type="STRING" id="390242.SAMN04488024_107211"/>
<keyword evidence="1" id="KW-0808">Transferase</keyword>
<dbReference type="GO" id="GO:0016740">
    <property type="term" value="F:transferase activity"/>
    <property type="evidence" value="ECO:0007669"/>
    <property type="project" value="UniProtKB-KW"/>
</dbReference>
<dbReference type="EMBL" id="FMZH01000007">
    <property type="protein sequence ID" value="SDD72666.1"/>
    <property type="molecule type" value="Genomic_DNA"/>
</dbReference>
<gene>
    <name evidence="1" type="ORF">SAMN04488024_107211</name>
</gene>
<dbReference type="RefSeq" id="WP_090770488.1">
    <property type="nucleotide sequence ID" value="NZ_FMZH01000007.1"/>
</dbReference>